<dbReference type="Pfam" id="PF13456">
    <property type="entry name" value="RVT_3"/>
    <property type="match status" value="1"/>
</dbReference>
<dbReference type="PANTHER" id="PTHR47723">
    <property type="entry name" value="OS05G0353850 PROTEIN"/>
    <property type="match status" value="1"/>
</dbReference>
<proteinExistence type="predicted"/>
<name>A0A2I4FEP5_JUGRE</name>
<dbReference type="KEGG" id="jre:108998124"/>
<reference evidence="2" key="1">
    <citation type="submission" date="2025-08" db="UniProtKB">
        <authorList>
            <consortium name="RefSeq"/>
        </authorList>
    </citation>
    <scope>IDENTIFICATION</scope>
    <source>
        <tissue evidence="2">Leaves</tissue>
    </source>
</reference>
<dbReference type="AlphaFoldDB" id="A0A2I4FEP5"/>
<dbReference type="OrthoDB" id="1906820at2759"/>
<dbReference type="InterPro" id="IPR002156">
    <property type="entry name" value="RNaseH_domain"/>
</dbReference>
<dbReference type="PANTHER" id="PTHR47723:SF21">
    <property type="entry name" value="POLYNUCLEOTIDYL TRANSFERASE, RIBONUCLEASE H-LIKE SUPERFAMILY PROTEIN"/>
    <property type="match status" value="1"/>
</dbReference>
<dbReference type="GeneID" id="108998124"/>
<dbReference type="InterPro" id="IPR053151">
    <property type="entry name" value="RNase_H-like"/>
</dbReference>
<organism evidence="1 2">
    <name type="scientific">Juglans regia</name>
    <name type="common">English walnut</name>
    <dbReference type="NCBI Taxonomy" id="51240"/>
    <lineage>
        <taxon>Eukaryota</taxon>
        <taxon>Viridiplantae</taxon>
        <taxon>Streptophyta</taxon>
        <taxon>Embryophyta</taxon>
        <taxon>Tracheophyta</taxon>
        <taxon>Spermatophyta</taxon>
        <taxon>Magnoliopsida</taxon>
        <taxon>eudicotyledons</taxon>
        <taxon>Gunneridae</taxon>
        <taxon>Pentapetalae</taxon>
        <taxon>rosids</taxon>
        <taxon>fabids</taxon>
        <taxon>Fagales</taxon>
        <taxon>Juglandaceae</taxon>
        <taxon>Juglans</taxon>
    </lineage>
</organism>
<dbReference type="GO" id="GO:0004523">
    <property type="term" value="F:RNA-DNA hybrid ribonuclease activity"/>
    <property type="evidence" value="ECO:0007669"/>
    <property type="project" value="InterPro"/>
</dbReference>
<dbReference type="RefSeq" id="XP_018830117.1">
    <property type="nucleotide sequence ID" value="XM_018974572.1"/>
</dbReference>
<dbReference type="InterPro" id="IPR044730">
    <property type="entry name" value="RNase_H-like_dom_plant"/>
</dbReference>
<keyword evidence="1" id="KW-1185">Reference proteome</keyword>
<dbReference type="GO" id="GO:0003676">
    <property type="term" value="F:nucleic acid binding"/>
    <property type="evidence" value="ECO:0007669"/>
    <property type="project" value="InterPro"/>
</dbReference>
<evidence type="ECO:0000313" key="2">
    <source>
        <dbReference type="RefSeq" id="XP_018830117.1"/>
    </source>
</evidence>
<dbReference type="InterPro" id="IPR012337">
    <property type="entry name" value="RNaseH-like_sf"/>
</dbReference>
<dbReference type="Gene3D" id="3.30.420.10">
    <property type="entry name" value="Ribonuclease H-like superfamily/Ribonuclease H"/>
    <property type="match status" value="1"/>
</dbReference>
<dbReference type="InterPro" id="IPR036397">
    <property type="entry name" value="RNaseH_sf"/>
</dbReference>
<gene>
    <name evidence="2" type="primary">LOC108998124</name>
</gene>
<dbReference type="SUPFAM" id="SSF53098">
    <property type="entry name" value="Ribonuclease H-like"/>
    <property type="match status" value="1"/>
</dbReference>
<dbReference type="Gramene" id="Jr16_08590_p1">
    <property type="protein sequence ID" value="cds.Jr16_08590_p1"/>
    <property type="gene ID" value="Jr16_08590"/>
</dbReference>
<dbReference type="Proteomes" id="UP000235220">
    <property type="component" value="Chromosome 16"/>
</dbReference>
<accession>A0A2I4FEP5</accession>
<evidence type="ECO:0000313" key="1">
    <source>
        <dbReference type="Proteomes" id="UP000235220"/>
    </source>
</evidence>
<sequence>MHPNSLIQQAKVFIEELSQLQHVTKTPSPDLGRSSQWEAPSRGQLKLNWDAALDKNNCKVGVGAIIRDREGTVKATMRMKHDLYPDPLLVEAYALLQASIFCKSLGWKELILERDSLQGVNYLKTGEANDSYVGTMIRDTKSILNSFTSWTVRHILRAGNVVAHALSRDALSIRDSIWYVGTIPTCIQTLF</sequence>
<protein>
    <submittedName>
        <fullName evidence="2">Uncharacterized protein LOC108998124</fullName>
    </submittedName>
</protein>
<dbReference type="CDD" id="cd06222">
    <property type="entry name" value="RNase_H_like"/>
    <property type="match status" value="1"/>
</dbReference>